<accession>A0A2G8SYL0</accession>
<comment type="caution">
    <text evidence="6">The sequence shown here is derived from an EMBL/GenBank/DDBJ whole genome shotgun (WGS) entry which is preliminary data.</text>
</comment>
<dbReference type="SUPFAM" id="SSF48179">
    <property type="entry name" value="6-phosphogluconate dehydrogenase C-terminal domain-like"/>
    <property type="match status" value="1"/>
</dbReference>
<dbReference type="Pfam" id="PF14833">
    <property type="entry name" value="NAD_binding_11"/>
    <property type="match status" value="1"/>
</dbReference>
<dbReference type="InterPro" id="IPR015815">
    <property type="entry name" value="HIBADH-related"/>
</dbReference>
<dbReference type="InterPro" id="IPR006115">
    <property type="entry name" value="6PGDH_NADP-bd"/>
</dbReference>
<name>A0A2G8SYL0_9BURK</name>
<sequence>MIAEKIGFLGLGSMGAPMARNLLNSGLAVTVYNRTRTHAETLSLDGAEIADTPAGAIVEGGIAITMLAHDAALEAVTLGPDGILEKLGKGGLHISMSTVSPETSKKLAALHAANGSLFLSAPVFGRPEAAAAKKLWICQSGSGEAKQRAEAILDILGQGIHDFGDDPGAANVVKLSGNFMILAAIESMAEAQALAEKNGIDRAALASFFGQTIFSCPIYQNYGRTLAERAYEPAGFKLALGMKDVRLVRDVAEAAMVAMPLADLLHARLLTSLAKKRGNLDWTAIELVTAEDAALRSMTAAN</sequence>
<dbReference type="InterPro" id="IPR013328">
    <property type="entry name" value="6PGD_dom2"/>
</dbReference>
<feature type="domain" description="6-phosphogluconate dehydrogenase NADP-binding" evidence="4">
    <location>
        <begin position="5"/>
        <end position="160"/>
    </location>
</feature>
<organism evidence="6 7">
    <name type="scientific">Massilia psychrophila</name>
    <dbReference type="NCBI Taxonomy" id="1603353"/>
    <lineage>
        <taxon>Bacteria</taxon>
        <taxon>Pseudomonadati</taxon>
        <taxon>Pseudomonadota</taxon>
        <taxon>Betaproteobacteria</taxon>
        <taxon>Burkholderiales</taxon>
        <taxon>Oxalobacteraceae</taxon>
        <taxon>Telluria group</taxon>
        <taxon>Massilia</taxon>
    </lineage>
</organism>
<dbReference type="PROSITE" id="PS00895">
    <property type="entry name" value="3_HYDROXYISOBUT_DH"/>
    <property type="match status" value="1"/>
</dbReference>
<dbReference type="PANTHER" id="PTHR43580">
    <property type="entry name" value="OXIDOREDUCTASE GLYR1-RELATED"/>
    <property type="match status" value="1"/>
</dbReference>
<evidence type="ECO:0000259" key="4">
    <source>
        <dbReference type="Pfam" id="PF03446"/>
    </source>
</evidence>
<dbReference type="GO" id="GO:0016491">
    <property type="term" value="F:oxidoreductase activity"/>
    <property type="evidence" value="ECO:0007669"/>
    <property type="project" value="UniProtKB-KW"/>
</dbReference>
<keyword evidence="7" id="KW-1185">Reference proteome</keyword>
<keyword evidence="1" id="KW-0560">Oxidoreductase</keyword>
<evidence type="ECO:0000259" key="5">
    <source>
        <dbReference type="Pfam" id="PF14833"/>
    </source>
</evidence>
<dbReference type="Gene3D" id="3.40.50.720">
    <property type="entry name" value="NAD(P)-binding Rossmann-like Domain"/>
    <property type="match status" value="1"/>
</dbReference>
<dbReference type="InterPro" id="IPR029154">
    <property type="entry name" value="HIBADH-like_NADP-bd"/>
</dbReference>
<dbReference type="EMBL" id="PDOB01000027">
    <property type="protein sequence ID" value="PIL38879.1"/>
    <property type="molecule type" value="Genomic_DNA"/>
</dbReference>
<dbReference type="InterPro" id="IPR036291">
    <property type="entry name" value="NAD(P)-bd_dom_sf"/>
</dbReference>
<dbReference type="RefSeq" id="WP_099916908.1">
    <property type="nucleotide sequence ID" value="NZ_BMHS01000039.1"/>
</dbReference>
<dbReference type="InterPro" id="IPR051265">
    <property type="entry name" value="HIBADH-related_NP60_sf"/>
</dbReference>
<dbReference type="Pfam" id="PF03446">
    <property type="entry name" value="NAD_binding_2"/>
    <property type="match status" value="1"/>
</dbReference>
<keyword evidence="2" id="KW-0520">NAD</keyword>
<dbReference type="OrthoDB" id="9777604at2"/>
<dbReference type="PANTHER" id="PTHR43580:SF2">
    <property type="entry name" value="CYTOKINE-LIKE NUCLEAR FACTOR N-PAC"/>
    <property type="match status" value="1"/>
</dbReference>
<feature type="domain" description="3-hydroxyisobutyrate dehydrogenase-like NAD-binding" evidence="5">
    <location>
        <begin position="168"/>
        <end position="285"/>
    </location>
</feature>
<protein>
    <submittedName>
        <fullName evidence="6">6-phosphogluconate dehydrogenase</fullName>
    </submittedName>
</protein>
<dbReference type="PIRSF" id="PIRSF000103">
    <property type="entry name" value="HIBADH"/>
    <property type="match status" value="1"/>
</dbReference>
<evidence type="ECO:0000313" key="7">
    <source>
        <dbReference type="Proteomes" id="UP000228593"/>
    </source>
</evidence>
<evidence type="ECO:0000256" key="1">
    <source>
        <dbReference type="ARBA" id="ARBA00023002"/>
    </source>
</evidence>
<dbReference type="Gene3D" id="1.10.1040.10">
    <property type="entry name" value="N-(1-d-carboxylethyl)-l-norvaline Dehydrogenase, domain 2"/>
    <property type="match status" value="1"/>
</dbReference>
<reference evidence="6 7" key="1">
    <citation type="submission" date="2017-10" db="EMBL/GenBank/DDBJ databases">
        <title>Massilia psychrophilum sp. nov., a novel purple-pigmented bacterium isolated from Tianshan glacier, Xinjiang Municipality, China.</title>
        <authorList>
            <person name="Wang H."/>
        </authorList>
    </citation>
    <scope>NUCLEOTIDE SEQUENCE [LARGE SCALE GENOMIC DNA]</scope>
    <source>
        <strain evidence="6 7">JCM 30813</strain>
    </source>
</reference>
<dbReference type="GO" id="GO:0016054">
    <property type="term" value="P:organic acid catabolic process"/>
    <property type="evidence" value="ECO:0007669"/>
    <property type="project" value="UniProtKB-ARBA"/>
</dbReference>
<evidence type="ECO:0000256" key="2">
    <source>
        <dbReference type="ARBA" id="ARBA00023027"/>
    </source>
</evidence>
<feature type="active site" evidence="3">
    <location>
        <position position="174"/>
    </location>
</feature>
<evidence type="ECO:0000256" key="3">
    <source>
        <dbReference type="PIRSR" id="PIRSR000103-1"/>
    </source>
</evidence>
<dbReference type="InterPro" id="IPR002204">
    <property type="entry name" value="3-OH-isobutyrate_DH-rel_CS"/>
</dbReference>
<dbReference type="GO" id="GO:0050661">
    <property type="term" value="F:NADP binding"/>
    <property type="evidence" value="ECO:0007669"/>
    <property type="project" value="InterPro"/>
</dbReference>
<gene>
    <name evidence="6" type="ORF">CR103_15740</name>
</gene>
<dbReference type="Proteomes" id="UP000228593">
    <property type="component" value="Unassembled WGS sequence"/>
</dbReference>
<dbReference type="GO" id="GO:0051287">
    <property type="term" value="F:NAD binding"/>
    <property type="evidence" value="ECO:0007669"/>
    <property type="project" value="InterPro"/>
</dbReference>
<dbReference type="AlphaFoldDB" id="A0A2G8SYL0"/>
<proteinExistence type="predicted"/>
<evidence type="ECO:0000313" key="6">
    <source>
        <dbReference type="EMBL" id="PIL38879.1"/>
    </source>
</evidence>
<dbReference type="InterPro" id="IPR008927">
    <property type="entry name" value="6-PGluconate_DH-like_C_sf"/>
</dbReference>
<dbReference type="SUPFAM" id="SSF51735">
    <property type="entry name" value="NAD(P)-binding Rossmann-fold domains"/>
    <property type="match status" value="1"/>
</dbReference>